<gene>
    <name evidence="1" type="ORF">AEK19_MT1724</name>
</gene>
<accession>A0A1Y0B3A2</accession>
<dbReference type="AlphaFoldDB" id="A0A1Y0B3A2"/>
<protein>
    <submittedName>
        <fullName evidence="1">Uncharacterized protein</fullName>
    </submittedName>
</protein>
<organism evidence="1">
    <name type="scientific">Utricularia reniformis</name>
    <dbReference type="NCBI Taxonomy" id="192314"/>
    <lineage>
        <taxon>Eukaryota</taxon>
        <taxon>Viridiplantae</taxon>
        <taxon>Streptophyta</taxon>
        <taxon>Embryophyta</taxon>
        <taxon>Tracheophyta</taxon>
        <taxon>Spermatophyta</taxon>
        <taxon>Magnoliopsida</taxon>
        <taxon>eudicotyledons</taxon>
        <taxon>Gunneridae</taxon>
        <taxon>Pentapetalae</taxon>
        <taxon>asterids</taxon>
        <taxon>lamiids</taxon>
        <taxon>Lamiales</taxon>
        <taxon>Lentibulariaceae</taxon>
        <taxon>Utricularia</taxon>
    </lineage>
</organism>
<proteinExistence type="predicted"/>
<keyword evidence="1" id="KW-0496">Mitochondrion</keyword>
<dbReference type="EMBL" id="KY774314">
    <property type="protein sequence ID" value="ART31902.1"/>
    <property type="molecule type" value="Genomic_DNA"/>
</dbReference>
<sequence length="38" mass="4393">MFSKNVELGNGDAPCIWEELLTKKEVRFFHFGLAHLSK</sequence>
<reference evidence="1" key="1">
    <citation type="submission" date="2017-03" db="EMBL/GenBank/DDBJ databases">
        <title>The mitochondrial genome of the carnivorous plant Utricularia reniformis (Lentibulariaceae): structure, comparative analysis and evolutionary landmarks.</title>
        <authorList>
            <person name="Silva S.R."/>
            <person name="Alvarenga D.O."/>
            <person name="Michael T.P."/>
            <person name="Miranda V.F.O."/>
            <person name="Varani A.M."/>
        </authorList>
    </citation>
    <scope>NUCLEOTIDE SEQUENCE</scope>
</reference>
<name>A0A1Y0B3A2_9LAMI</name>
<geneLocation type="mitochondrion" evidence="1"/>
<evidence type="ECO:0000313" key="1">
    <source>
        <dbReference type="EMBL" id="ART31902.1"/>
    </source>
</evidence>